<dbReference type="AlphaFoldDB" id="A0AAV0THR7"/>
<evidence type="ECO:0000313" key="2">
    <source>
        <dbReference type="EMBL" id="CAI5721605.1"/>
    </source>
</evidence>
<reference evidence="2" key="1">
    <citation type="submission" date="2022-12" db="EMBL/GenBank/DDBJ databases">
        <authorList>
            <person name="Webb A."/>
        </authorList>
    </citation>
    <scope>NUCLEOTIDE SEQUENCE</scope>
    <source>
        <strain evidence="2">Pf2</strain>
    </source>
</reference>
<protein>
    <submittedName>
        <fullName evidence="2">Uncharacterized protein</fullName>
    </submittedName>
</protein>
<proteinExistence type="predicted"/>
<feature type="region of interest" description="Disordered" evidence="1">
    <location>
        <begin position="1"/>
        <end position="44"/>
    </location>
</feature>
<accession>A0AAV0THR7</accession>
<comment type="caution">
    <text evidence="2">The sequence shown here is derived from an EMBL/GenBank/DDBJ whole genome shotgun (WGS) entry which is preliminary data.</text>
</comment>
<gene>
    <name evidence="2" type="ORF">PFR002_LOCUS4255</name>
</gene>
<organism evidence="2 3">
    <name type="scientific">Peronospora farinosa</name>
    <dbReference type="NCBI Taxonomy" id="134698"/>
    <lineage>
        <taxon>Eukaryota</taxon>
        <taxon>Sar</taxon>
        <taxon>Stramenopiles</taxon>
        <taxon>Oomycota</taxon>
        <taxon>Peronosporomycetes</taxon>
        <taxon>Peronosporales</taxon>
        <taxon>Peronosporaceae</taxon>
        <taxon>Peronospora</taxon>
    </lineage>
</organism>
<feature type="compositionally biased region" description="Polar residues" evidence="1">
    <location>
        <begin position="29"/>
        <end position="41"/>
    </location>
</feature>
<dbReference type="EMBL" id="CANTFK010000661">
    <property type="protein sequence ID" value="CAI5721605.1"/>
    <property type="molecule type" value="Genomic_DNA"/>
</dbReference>
<evidence type="ECO:0000256" key="1">
    <source>
        <dbReference type="SAM" id="MobiDB-lite"/>
    </source>
</evidence>
<name>A0AAV0THR7_9STRA</name>
<sequence>MPPKRGKADGSTAKAPMQSSTKRTRRELSQPSQSASGTEVNLPSHYNVVEDPYLIVDYNETTPLPSPQSGDEQSALMGHVPYHLRHPSLRERLSFLQAKVKPSRLRLRAQRLRLSALLRKE</sequence>
<dbReference type="Proteomes" id="UP001159659">
    <property type="component" value="Unassembled WGS sequence"/>
</dbReference>
<evidence type="ECO:0000313" key="3">
    <source>
        <dbReference type="Proteomes" id="UP001159659"/>
    </source>
</evidence>